<dbReference type="GO" id="GO:0003887">
    <property type="term" value="F:DNA-directed DNA polymerase activity"/>
    <property type="evidence" value="ECO:0007669"/>
    <property type="project" value="UniProtKB-EC"/>
</dbReference>
<dbReference type="Gene3D" id="3.30.450.20">
    <property type="entry name" value="PAS domain"/>
    <property type="match status" value="1"/>
</dbReference>
<feature type="domain" description="HAMP" evidence="6">
    <location>
        <begin position="63"/>
        <end position="115"/>
    </location>
</feature>
<dbReference type="PROSITE" id="PS50885">
    <property type="entry name" value="HAMP"/>
    <property type="match status" value="1"/>
</dbReference>
<keyword evidence="5" id="KW-0812">Transmembrane</keyword>
<evidence type="ECO:0000313" key="7">
    <source>
        <dbReference type="EMBL" id="GEO36243.1"/>
    </source>
</evidence>
<evidence type="ECO:0000256" key="3">
    <source>
        <dbReference type="ARBA" id="ARBA00026073"/>
    </source>
</evidence>
<dbReference type="SMART" id="SM00479">
    <property type="entry name" value="EXOIII"/>
    <property type="match status" value="1"/>
</dbReference>
<keyword evidence="5" id="KW-0472">Membrane</keyword>
<dbReference type="OrthoDB" id="9804290at2"/>
<dbReference type="GO" id="GO:0008408">
    <property type="term" value="F:3'-5' exonuclease activity"/>
    <property type="evidence" value="ECO:0007669"/>
    <property type="project" value="TreeGrafter"/>
</dbReference>
<dbReference type="SUPFAM" id="SSF53098">
    <property type="entry name" value="Ribonuclease H-like"/>
    <property type="match status" value="1"/>
</dbReference>
<dbReference type="AlphaFoldDB" id="A0A512DIE8"/>
<keyword evidence="8" id="KW-1185">Reference proteome</keyword>
<proteinExistence type="predicted"/>
<sequence>MDARRKLGSLFLSIGGVAALAVAALAVLLSNAGTAGNPLVTYAVLATAIVAAAIFALWQLVDRSLLRGLNALAGETRVIAHGTETARVPIERYGALTPLPQAINELGEKLALAKSDIARAVASSTAEVEEQKSRLSTLLRDLHEGVLVCNQHHQILLYNQAALTLLHLTGELGIGRSLLQVITKAPVLHTLERLTLRVKEGRHLTHPHGTAAQFVGATTDGRYLLEGRMNLILQEDDGINGYVVTFEDITAELAVLGKRDAVLRAATEGFRQPIANLRAAVETLTDNPDLDNDSRQAFEQVILNECGGLSQRLERITEDYRSIITGAWPMNDIHSGNLINLVITRTNTSGGPKVILTGLPQWLHADSYSLVVMLDHLVQRLGEVTGVRSFDMSAEASDPWVYVDISWEGSPVASSVIDKWMEQPLPDALGGLTVSDVLQHHRSELWCETTRPGHARMRVPVPPSEQLHGHTDHIAPSARPDFFDFSLLHQPIATAELGQTPLDRLSFVVFDTETTGLRPSDGDEIIQIAGVRIVNGRILTGETFSQLVDPGRPIPPESIQFHGVTDDMVRDKPKASVVLPLFHSFVTGSVLVAHNAAFDLKFLKMKEKISGVKFDNPVLDTMLLSRQLQGENADHTLDGIAKRLGIQVVDRHTALGDSLLTAAIFLRFVDMLRDQGFVTLDDAICSANILVELHARERAF</sequence>
<evidence type="ECO:0000256" key="1">
    <source>
        <dbReference type="ARBA" id="ARBA00012417"/>
    </source>
</evidence>
<dbReference type="RefSeq" id="WP_044425598.1">
    <property type="nucleotide sequence ID" value="NZ_BJYZ01000002.1"/>
</dbReference>
<name>A0A512DIE8_9PROT</name>
<reference evidence="7 8" key="1">
    <citation type="submission" date="2019-07" db="EMBL/GenBank/DDBJ databases">
        <title>Whole genome shotgun sequence of Skermanella aerolata NBRC 106429.</title>
        <authorList>
            <person name="Hosoyama A."/>
            <person name="Uohara A."/>
            <person name="Ohji S."/>
            <person name="Ichikawa N."/>
        </authorList>
    </citation>
    <scope>NUCLEOTIDE SEQUENCE [LARGE SCALE GENOMIC DNA]</scope>
    <source>
        <strain evidence="7 8">NBRC 106429</strain>
    </source>
</reference>
<dbReference type="InterPro" id="IPR036397">
    <property type="entry name" value="RNaseH_sf"/>
</dbReference>
<evidence type="ECO:0000256" key="2">
    <source>
        <dbReference type="ARBA" id="ARBA00025483"/>
    </source>
</evidence>
<organism evidence="7 8">
    <name type="scientific">Skermanella aerolata</name>
    <dbReference type="NCBI Taxonomy" id="393310"/>
    <lineage>
        <taxon>Bacteria</taxon>
        <taxon>Pseudomonadati</taxon>
        <taxon>Pseudomonadota</taxon>
        <taxon>Alphaproteobacteria</taxon>
        <taxon>Rhodospirillales</taxon>
        <taxon>Azospirillaceae</taxon>
        <taxon>Skermanella</taxon>
    </lineage>
</organism>
<dbReference type="GO" id="GO:0007165">
    <property type="term" value="P:signal transduction"/>
    <property type="evidence" value="ECO:0007669"/>
    <property type="project" value="InterPro"/>
</dbReference>
<dbReference type="InterPro" id="IPR013520">
    <property type="entry name" value="Ribonucl_H"/>
</dbReference>
<dbReference type="NCBIfam" id="TIGR00573">
    <property type="entry name" value="dnaq"/>
    <property type="match status" value="1"/>
</dbReference>
<evidence type="ECO:0000256" key="4">
    <source>
        <dbReference type="ARBA" id="ARBA00049244"/>
    </source>
</evidence>
<comment type="function">
    <text evidence="2">DNA polymerase III is a complex, multichain enzyme responsible for most of the replicative synthesis in bacteria. The epsilon subunit contain the editing function and is a proofreading 3'-5' exonuclease.</text>
</comment>
<dbReference type="Proteomes" id="UP000321523">
    <property type="component" value="Unassembled WGS sequence"/>
</dbReference>
<evidence type="ECO:0000313" key="8">
    <source>
        <dbReference type="Proteomes" id="UP000321523"/>
    </source>
</evidence>
<dbReference type="InterPro" id="IPR006054">
    <property type="entry name" value="DnaQ"/>
</dbReference>
<comment type="catalytic activity">
    <reaction evidence="4">
        <text>DNA(n) + a 2'-deoxyribonucleoside 5'-triphosphate = DNA(n+1) + diphosphate</text>
        <dbReference type="Rhea" id="RHEA:22508"/>
        <dbReference type="Rhea" id="RHEA-COMP:17339"/>
        <dbReference type="Rhea" id="RHEA-COMP:17340"/>
        <dbReference type="ChEBI" id="CHEBI:33019"/>
        <dbReference type="ChEBI" id="CHEBI:61560"/>
        <dbReference type="ChEBI" id="CHEBI:173112"/>
        <dbReference type="EC" id="2.7.7.7"/>
    </reaction>
</comment>
<dbReference type="Gene3D" id="3.30.420.10">
    <property type="entry name" value="Ribonuclease H-like superfamily/Ribonuclease H"/>
    <property type="match status" value="1"/>
</dbReference>
<keyword evidence="5" id="KW-1133">Transmembrane helix</keyword>
<dbReference type="EC" id="2.7.7.7" evidence="1"/>
<dbReference type="Pfam" id="PF00929">
    <property type="entry name" value="RNase_T"/>
    <property type="match status" value="1"/>
</dbReference>
<dbReference type="InterPro" id="IPR012337">
    <property type="entry name" value="RNaseH-like_sf"/>
</dbReference>
<gene>
    <name evidence="7" type="ORF">SAE02_03910</name>
</gene>
<dbReference type="InterPro" id="IPR000014">
    <property type="entry name" value="PAS"/>
</dbReference>
<evidence type="ECO:0000259" key="6">
    <source>
        <dbReference type="PROSITE" id="PS50885"/>
    </source>
</evidence>
<dbReference type="SMART" id="SM00091">
    <property type="entry name" value="PAS"/>
    <property type="match status" value="1"/>
</dbReference>
<dbReference type="GO" id="GO:0005829">
    <property type="term" value="C:cytosol"/>
    <property type="evidence" value="ECO:0007669"/>
    <property type="project" value="TreeGrafter"/>
</dbReference>
<dbReference type="InterPro" id="IPR035965">
    <property type="entry name" value="PAS-like_dom_sf"/>
</dbReference>
<dbReference type="PANTHER" id="PTHR30231">
    <property type="entry name" value="DNA POLYMERASE III SUBUNIT EPSILON"/>
    <property type="match status" value="1"/>
</dbReference>
<dbReference type="GO" id="GO:0045004">
    <property type="term" value="P:DNA replication proofreading"/>
    <property type="evidence" value="ECO:0007669"/>
    <property type="project" value="TreeGrafter"/>
</dbReference>
<dbReference type="SUPFAM" id="SSF55785">
    <property type="entry name" value="PYP-like sensor domain (PAS domain)"/>
    <property type="match status" value="1"/>
</dbReference>
<evidence type="ECO:0000256" key="5">
    <source>
        <dbReference type="SAM" id="Phobius"/>
    </source>
</evidence>
<dbReference type="PANTHER" id="PTHR30231:SF41">
    <property type="entry name" value="DNA POLYMERASE III SUBUNIT EPSILON"/>
    <property type="match status" value="1"/>
</dbReference>
<dbReference type="CDD" id="cd06127">
    <property type="entry name" value="DEDDh"/>
    <property type="match status" value="1"/>
</dbReference>
<dbReference type="GO" id="GO:0003677">
    <property type="term" value="F:DNA binding"/>
    <property type="evidence" value="ECO:0007669"/>
    <property type="project" value="InterPro"/>
</dbReference>
<dbReference type="FunFam" id="3.30.420.10:FF:000045">
    <property type="entry name" value="3'-5' exonuclease DinG"/>
    <property type="match status" value="1"/>
</dbReference>
<dbReference type="InterPro" id="IPR003660">
    <property type="entry name" value="HAMP_dom"/>
</dbReference>
<accession>A0A512DIE8</accession>
<feature type="transmembrane region" description="Helical" evidence="5">
    <location>
        <begin position="42"/>
        <end position="61"/>
    </location>
</feature>
<dbReference type="GO" id="GO:0016020">
    <property type="term" value="C:membrane"/>
    <property type="evidence" value="ECO:0007669"/>
    <property type="project" value="InterPro"/>
</dbReference>
<protein>
    <recommendedName>
        <fullName evidence="1">DNA-directed DNA polymerase</fullName>
        <ecNumber evidence="1">2.7.7.7</ecNumber>
    </recommendedName>
</protein>
<dbReference type="CDD" id="cd00130">
    <property type="entry name" value="PAS"/>
    <property type="match status" value="1"/>
</dbReference>
<comment type="subunit">
    <text evidence="3">DNA polymerase III contains a core (composed of alpha, epsilon and theta chains) that associates with a tau subunit. This core dimerizes to form the POLIII' complex. PolIII' associates with the gamma complex (composed of gamma, delta, delta', psi and chi chains) and with the beta chain to form the complete DNA polymerase III complex.</text>
</comment>
<dbReference type="EMBL" id="BJYZ01000002">
    <property type="protein sequence ID" value="GEO36243.1"/>
    <property type="molecule type" value="Genomic_DNA"/>
</dbReference>
<comment type="caution">
    <text evidence="7">The sequence shown here is derived from an EMBL/GenBank/DDBJ whole genome shotgun (WGS) entry which is preliminary data.</text>
</comment>
<dbReference type="Pfam" id="PF13426">
    <property type="entry name" value="PAS_9"/>
    <property type="match status" value="1"/>
</dbReference>